<evidence type="ECO:0000313" key="3">
    <source>
        <dbReference type="EMBL" id="PWA15930.1"/>
    </source>
</evidence>
<dbReference type="SUPFAM" id="SSF49842">
    <property type="entry name" value="TNF-like"/>
    <property type="match status" value="1"/>
</dbReference>
<dbReference type="PANTHER" id="PTHR11475">
    <property type="entry name" value="OXIDASE/PEROXIDASE"/>
    <property type="match status" value="1"/>
</dbReference>
<dbReference type="InterPro" id="IPR008983">
    <property type="entry name" value="Tumour_necrosis_fac-like_dom"/>
</dbReference>
<dbReference type="GO" id="GO:0004601">
    <property type="term" value="F:peroxidase activity"/>
    <property type="evidence" value="ECO:0007669"/>
    <property type="project" value="InterPro"/>
</dbReference>
<evidence type="ECO:0000256" key="1">
    <source>
        <dbReference type="SAM" id="MobiDB-lite"/>
    </source>
</evidence>
<reference evidence="3 4" key="1">
    <citation type="journal article" date="2018" name="G3 (Bethesda)">
        <title>A High-Quality Reference Genome for the Invasive Mosquitofish Gambusia affinis Using a Chicago Library.</title>
        <authorList>
            <person name="Hoffberg S.L."/>
            <person name="Troendle N.J."/>
            <person name="Glenn T.C."/>
            <person name="Mahmud O."/>
            <person name="Louha S."/>
            <person name="Chalopin D."/>
            <person name="Bennetzen J.L."/>
            <person name="Mauricio R."/>
        </authorList>
    </citation>
    <scope>NUCLEOTIDE SEQUENCE [LARGE SCALE GENOMIC DNA]</scope>
    <source>
        <strain evidence="3">NE01/NJP1002.9</strain>
        <tissue evidence="3">Muscle</tissue>
    </source>
</reference>
<dbReference type="InterPro" id="IPR019791">
    <property type="entry name" value="Haem_peroxidase_animal"/>
</dbReference>
<dbReference type="GO" id="GO:0020037">
    <property type="term" value="F:heme binding"/>
    <property type="evidence" value="ECO:0007669"/>
    <property type="project" value="InterPro"/>
</dbReference>
<dbReference type="InterPro" id="IPR001073">
    <property type="entry name" value="C1q_dom"/>
</dbReference>
<dbReference type="InterPro" id="IPR037120">
    <property type="entry name" value="Haem_peroxidase_sf_animal"/>
</dbReference>
<evidence type="ECO:0000313" key="4">
    <source>
        <dbReference type="Proteomes" id="UP000250572"/>
    </source>
</evidence>
<dbReference type="GO" id="GO:0006979">
    <property type="term" value="P:response to oxidative stress"/>
    <property type="evidence" value="ECO:0007669"/>
    <property type="project" value="InterPro"/>
</dbReference>
<dbReference type="Pfam" id="PF03098">
    <property type="entry name" value="An_peroxidase"/>
    <property type="match status" value="1"/>
</dbReference>
<proteinExistence type="predicted"/>
<dbReference type="Gene3D" id="1.10.640.10">
    <property type="entry name" value="Haem peroxidase domain superfamily, animal type"/>
    <property type="match status" value="1"/>
</dbReference>
<dbReference type="SUPFAM" id="SSF48113">
    <property type="entry name" value="Heme-dependent peroxidases"/>
    <property type="match status" value="2"/>
</dbReference>
<dbReference type="InterPro" id="IPR010255">
    <property type="entry name" value="Haem_peroxidase_sf"/>
</dbReference>
<feature type="compositionally biased region" description="Basic residues" evidence="1">
    <location>
        <begin position="271"/>
        <end position="281"/>
    </location>
</feature>
<feature type="domain" description="C1q" evidence="2">
    <location>
        <begin position="202"/>
        <end position="255"/>
    </location>
</feature>
<comment type="caution">
    <text evidence="3">The sequence shown here is derived from an EMBL/GenBank/DDBJ whole genome shotgun (WGS) entry which is preliminary data.</text>
</comment>
<protein>
    <recommendedName>
        <fullName evidence="2">C1q domain-containing protein</fullName>
    </recommendedName>
</protein>
<evidence type="ECO:0000259" key="2">
    <source>
        <dbReference type="Pfam" id="PF00386"/>
    </source>
</evidence>
<dbReference type="Pfam" id="PF00386">
    <property type="entry name" value="C1q"/>
    <property type="match status" value="1"/>
</dbReference>
<dbReference type="GO" id="GO:0005615">
    <property type="term" value="C:extracellular space"/>
    <property type="evidence" value="ECO:0007669"/>
    <property type="project" value="TreeGrafter"/>
</dbReference>
<dbReference type="EMBL" id="NHOQ01002573">
    <property type="protein sequence ID" value="PWA15930.1"/>
    <property type="molecule type" value="Genomic_DNA"/>
</dbReference>
<name>A0A315VAD6_GAMAF</name>
<organism evidence="3 4">
    <name type="scientific">Gambusia affinis</name>
    <name type="common">Western mosquitofish</name>
    <name type="synonym">Heterandria affinis</name>
    <dbReference type="NCBI Taxonomy" id="33528"/>
    <lineage>
        <taxon>Eukaryota</taxon>
        <taxon>Metazoa</taxon>
        <taxon>Chordata</taxon>
        <taxon>Craniata</taxon>
        <taxon>Vertebrata</taxon>
        <taxon>Euteleostomi</taxon>
        <taxon>Actinopterygii</taxon>
        <taxon>Neopterygii</taxon>
        <taxon>Teleostei</taxon>
        <taxon>Neoteleostei</taxon>
        <taxon>Acanthomorphata</taxon>
        <taxon>Ovalentaria</taxon>
        <taxon>Atherinomorphae</taxon>
        <taxon>Cyprinodontiformes</taxon>
        <taxon>Poeciliidae</taxon>
        <taxon>Poeciliinae</taxon>
        <taxon>Gambusia</taxon>
    </lineage>
</organism>
<dbReference type="PANTHER" id="PTHR11475:SF63">
    <property type="entry name" value="EOSINOPHIL PEROXIDASE"/>
    <property type="match status" value="1"/>
</dbReference>
<accession>A0A315VAD6</accession>
<gene>
    <name evidence="3" type="ORF">CCH79_00009102</name>
</gene>
<dbReference type="Proteomes" id="UP000250572">
    <property type="component" value="Unassembled WGS sequence"/>
</dbReference>
<dbReference type="AlphaFoldDB" id="A0A315VAD6"/>
<feature type="region of interest" description="Disordered" evidence="1">
    <location>
        <begin position="255"/>
        <end position="298"/>
    </location>
</feature>
<sequence>MKKHLSFIVVTYSKNPRWGASNILFLRWLPAEYEDGISSPKGWTRDLRVNNQLIPSMTALVFFVSISPLRYNRWRTFCGLSQPRTQSEFAEVLSNTDLARRLLDLYGPHLLPESSVTTLGSLKFLRNLSGTDLEPLATPSVTPSLHLTSVPGRRVLKVQIVDKEFKVHQVHQDPQGRAVCQNPLYLLDLQAQQSMHHHAFHGQNSYDPKTGFLTCEHPGVYEFDFHCIIYQNETSVDLLHNGDLILHSFTSRQNECKERRKPAAASPHTPLHTHRRARVHAHATPPPDLRGHSAIHTK</sequence>
<keyword evidence="4" id="KW-1185">Reference proteome</keyword>
<dbReference type="Gene3D" id="2.60.120.40">
    <property type="match status" value="1"/>
</dbReference>